<accession>A0A0Q9YNP6</accession>
<comment type="similarity">
    <text evidence="1">Belongs to the heat shock protein 70 family.</text>
</comment>
<dbReference type="EMBL" id="LKAJ02000003">
    <property type="protein sequence ID" value="MCS5712902.1"/>
    <property type="molecule type" value="Genomic_DNA"/>
</dbReference>
<reference evidence="5" key="2">
    <citation type="journal article" date="2016" name="Genome Announc.">
        <title>Draft Genome Sequences of Two Novel Amoeba-Resistant Intranuclear Bacteria, 'Candidatus Berkiella cookevillensis' and 'Candidatus Berkiella aquae'.</title>
        <authorList>
            <person name="Mehari Y.T."/>
            <person name="Arivett B.A."/>
            <person name="Farone A.L."/>
            <person name="Gunderson J.H."/>
            <person name="Farone M.B."/>
        </authorList>
    </citation>
    <scope>NUCLEOTIDE SEQUENCE</scope>
    <source>
        <strain evidence="5">HT99</strain>
    </source>
</reference>
<dbReference type="InterPro" id="IPR042054">
    <property type="entry name" value="YegD-like"/>
</dbReference>
<keyword evidence="3" id="KW-0067">ATP-binding</keyword>
<dbReference type="Gene3D" id="3.90.640.10">
    <property type="entry name" value="Actin, Chain A, domain 4"/>
    <property type="match status" value="2"/>
</dbReference>
<sequence>MAITHCGLDFGTSNSTLAISAYSKASLIALSEGSPILKSAIYFDSEAKEHFIGQCGIDRYLDDGKGRLMLSLKSILGSALLNEKIAVCGKWITYRDIIGLVIKYIKDTAENQLNTELTQVVLGRPVRYHDTNDAKDKLAQDTMELIMKEQGFKEVVFQFEPIAAALDYESTISNEQLALIIDLGGGTSDFTIIRLNNKNKTINRKTDILANCGVHIGGTNFDKDLSFHTIMPLLGKGSTVRGMNGAKLEMPASLYFDLTSWHLLNNLYSIKNINNIKDLYLVSDQKHLIKRAITVLQKKLGHYLLQASESSKIRLSTVLNDTINISKVEHGLAVSVSRNDFESYCHNLINILQKTIQTTLSTAGVNANQIDSIFLTGGTTQIPVVHQMIISIFPNSQFVIGDVYGSVGKGLAIIAEELWA</sequence>
<dbReference type="InterPro" id="IPR018181">
    <property type="entry name" value="Heat_shock_70_CS"/>
</dbReference>
<dbReference type="PROSITE" id="PS00329">
    <property type="entry name" value="HSP70_2"/>
    <property type="match status" value="1"/>
</dbReference>
<dbReference type="AlphaFoldDB" id="A0A0Q9YNP6"/>
<proteinExistence type="inferred from homology"/>
<dbReference type="CDD" id="cd10231">
    <property type="entry name" value="ASKHA_NBD_HSP70_YegD-like"/>
    <property type="match status" value="1"/>
</dbReference>
<keyword evidence="2" id="KW-0547">Nucleotide-binding</keyword>
<evidence type="ECO:0000313" key="4">
    <source>
        <dbReference type="EMBL" id="KRG19186.1"/>
    </source>
</evidence>
<dbReference type="Proteomes" id="UP000051497">
    <property type="component" value="Unassembled WGS sequence"/>
</dbReference>
<gene>
    <name evidence="4" type="primary">dnaK_3</name>
    <name evidence="5" type="ORF">HT99x_015800</name>
    <name evidence="4" type="ORF">HT99x_02845</name>
</gene>
<dbReference type="EMBL" id="LKAJ01000017">
    <property type="protein sequence ID" value="KRG19186.1"/>
    <property type="molecule type" value="Genomic_DNA"/>
</dbReference>
<organism evidence="4">
    <name type="scientific">Candidatus Berkiella aquae</name>
    <dbReference type="NCBI Taxonomy" id="295108"/>
    <lineage>
        <taxon>Bacteria</taxon>
        <taxon>Pseudomonadati</taxon>
        <taxon>Pseudomonadota</taxon>
        <taxon>Gammaproteobacteria</taxon>
        <taxon>Candidatus Berkiellales</taxon>
        <taxon>Candidatus Berkiellaceae</taxon>
        <taxon>Candidatus Berkiella</taxon>
    </lineage>
</organism>
<dbReference type="RefSeq" id="WP_075067440.1">
    <property type="nucleotide sequence ID" value="NZ_LKAJ02000003.1"/>
</dbReference>
<evidence type="ECO:0000256" key="2">
    <source>
        <dbReference type="ARBA" id="ARBA00022741"/>
    </source>
</evidence>
<dbReference type="PANTHER" id="PTHR19375">
    <property type="entry name" value="HEAT SHOCK PROTEIN 70KDA"/>
    <property type="match status" value="1"/>
</dbReference>
<dbReference type="Pfam" id="PF00012">
    <property type="entry name" value="HSP70"/>
    <property type="match status" value="2"/>
</dbReference>
<dbReference type="InterPro" id="IPR013126">
    <property type="entry name" value="Hsp_70_fam"/>
</dbReference>
<dbReference type="GO" id="GO:0005524">
    <property type="term" value="F:ATP binding"/>
    <property type="evidence" value="ECO:0007669"/>
    <property type="project" value="UniProtKB-KW"/>
</dbReference>
<protein>
    <submittedName>
        <fullName evidence="4">Chaperone protein DnaK</fullName>
    </submittedName>
    <submittedName>
        <fullName evidence="5">Hsp70 family protein</fullName>
    </submittedName>
</protein>
<name>A0A0Q9YNP6_9GAMM</name>
<reference evidence="5" key="3">
    <citation type="submission" date="2021-06" db="EMBL/GenBank/DDBJ databases">
        <title>Genomic Description and Analysis of Intracellular Bacteria, Candidatus Berkiella cookevillensis and Candidatus Berkiella aquae.</title>
        <authorList>
            <person name="Kidane D.T."/>
            <person name="Mehari Y.T."/>
            <person name="Rice F.C."/>
            <person name="Arivett B.A."/>
            <person name="Farone A.L."/>
            <person name="Berk S.G."/>
            <person name="Farone M.B."/>
        </authorList>
    </citation>
    <scope>NUCLEOTIDE SEQUENCE</scope>
    <source>
        <strain evidence="5">HT99</strain>
    </source>
</reference>
<comment type="caution">
    <text evidence="4">The sequence shown here is derived from an EMBL/GenBank/DDBJ whole genome shotgun (WGS) entry which is preliminary data.</text>
</comment>
<dbReference type="PATRIC" id="fig|1590043.3.peg.2895"/>
<reference evidence="4" key="1">
    <citation type="submission" date="2015-09" db="EMBL/GenBank/DDBJ databases">
        <title>Draft Genome Sequences of Two Novel Amoeba-resistant Intranuclear Bacteria, Candidatus Berkiella cookevillensis and Candidatus Berkiella aquae.</title>
        <authorList>
            <person name="Mehari Y.T."/>
            <person name="Arivett B.A."/>
            <person name="Farone A.L."/>
            <person name="Gunderson J.H."/>
            <person name="Farone M.B."/>
        </authorList>
    </citation>
    <scope>NUCLEOTIDE SEQUENCE [LARGE SCALE GENOMIC DNA]</scope>
    <source>
        <strain evidence="4">HT99</strain>
    </source>
</reference>
<dbReference type="OrthoDB" id="9807934at2"/>
<evidence type="ECO:0000256" key="3">
    <source>
        <dbReference type="ARBA" id="ARBA00022840"/>
    </source>
</evidence>
<evidence type="ECO:0000313" key="5">
    <source>
        <dbReference type="EMBL" id="MCS5712902.1"/>
    </source>
</evidence>
<dbReference type="STRING" id="295108.HT99x_02845"/>
<keyword evidence="6" id="KW-1185">Reference proteome</keyword>
<dbReference type="PROSITE" id="PS01036">
    <property type="entry name" value="HSP70_3"/>
    <property type="match status" value="1"/>
</dbReference>
<dbReference type="InterPro" id="IPR043129">
    <property type="entry name" value="ATPase_NBD"/>
</dbReference>
<dbReference type="SUPFAM" id="SSF53067">
    <property type="entry name" value="Actin-like ATPase domain"/>
    <property type="match status" value="2"/>
</dbReference>
<evidence type="ECO:0000313" key="6">
    <source>
        <dbReference type="Proteomes" id="UP000051497"/>
    </source>
</evidence>
<dbReference type="GO" id="GO:0140662">
    <property type="term" value="F:ATP-dependent protein folding chaperone"/>
    <property type="evidence" value="ECO:0007669"/>
    <property type="project" value="InterPro"/>
</dbReference>
<evidence type="ECO:0000256" key="1">
    <source>
        <dbReference type="ARBA" id="ARBA00007381"/>
    </source>
</evidence>
<dbReference type="Gene3D" id="3.30.420.40">
    <property type="match status" value="3"/>
</dbReference>